<reference evidence="7 8" key="1">
    <citation type="submission" date="2018-06" db="EMBL/GenBank/DDBJ databases">
        <title>Mucibacter soli gen. nov., sp. nov., a new member of the family Chitinophagaceae producing mucin.</title>
        <authorList>
            <person name="Kim M.-K."/>
            <person name="Park S."/>
            <person name="Kim T.-S."/>
            <person name="Joung Y."/>
            <person name="Han J.-H."/>
            <person name="Kim S.B."/>
        </authorList>
    </citation>
    <scope>NUCLEOTIDE SEQUENCE [LARGE SCALE GENOMIC DNA]</scope>
    <source>
        <strain evidence="7 8">R1-15</strain>
    </source>
</reference>
<keyword evidence="3 5" id="KW-1133">Transmembrane helix</keyword>
<dbReference type="GO" id="GO:0016020">
    <property type="term" value="C:membrane"/>
    <property type="evidence" value="ECO:0007669"/>
    <property type="project" value="UniProtKB-SubCell"/>
</dbReference>
<feature type="domain" description="O-antigen ligase-related" evidence="6">
    <location>
        <begin position="242"/>
        <end position="404"/>
    </location>
</feature>
<dbReference type="Pfam" id="PF04932">
    <property type="entry name" value="Wzy_C"/>
    <property type="match status" value="1"/>
</dbReference>
<evidence type="ECO:0000256" key="5">
    <source>
        <dbReference type="SAM" id="Phobius"/>
    </source>
</evidence>
<keyword evidence="4 5" id="KW-0472">Membrane</keyword>
<evidence type="ECO:0000259" key="6">
    <source>
        <dbReference type="Pfam" id="PF04932"/>
    </source>
</evidence>
<protein>
    <recommendedName>
        <fullName evidence="6">O-antigen ligase-related domain-containing protein</fullName>
    </recommendedName>
</protein>
<dbReference type="RefSeq" id="WP_110998470.1">
    <property type="nucleotide sequence ID" value="NZ_QKTW01000013.1"/>
</dbReference>
<keyword evidence="8" id="KW-1185">Reference proteome</keyword>
<evidence type="ECO:0000256" key="4">
    <source>
        <dbReference type="ARBA" id="ARBA00023136"/>
    </source>
</evidence>
<proteinExistence type="predicted"/>
<evidence type="ECO:0000256" key="2">
    <source>
        <dbReference type="ARBA" id="ARBA00022692"/>
    </source>
</evidence>
<comment type="subcellular location">
    <subcellularLocation>
        <location evidence="1">Membrane</location>
        <topology evidence="1">Multi-pass membrane protein</topology>
    </subcellularLocation>
</comment>
<organism evidence="7 8">
    <name type="scientific">Taibaiella soli</name>
    <dbReference type="NCBI Taxonomy" id="1649169"/>
    <lineage>
        <taxon>Bacteria</taxon>
        <taxon>Pseudomonadati</taxon>
        <taxon>Bacteroidota</taxon>
        <taxon>Chitinophagia</taxon>
        <taxon>Chitinophagales</taxon>
        <taxon>Chitinophagaceae</taxon>
        <taxon>Taibaiella</taxon>
    </lineage>
</organism>
<comment type="caution">
    <text evidence="7">The sequence shown here is derived from an EMBL/GenBank/DDBJ whole genome shotgun (WGS) entry which is preliminary data.</text>
</comment>
<dbReference type="PANTHER" id="PTHR37422:SF13">
    <property type="entry name" value="LIPOPOLYSACCHARIDE BIOSYNTHESIS PROTEIN PA4999-RELATED"/>
    <property type="match status" value="1"/>
</dbReference>
<dbReference type="Proteomes" id="UP000248745">
    <property type="component" value="Unassembled WGS sequence"/>
</dbReference>
<feature type="transmembrane region" description="Helical" evidence="5">
    <location>
        <begin position="84"/>
        <end position="101"/>
    </location>
</feature>
<feature type="transmembrane region" description="Helical" evidence="5">
    <location>
        <begin position="54"/>
        <end position="72"/>
    </location>
</feature>
<name>A0A2W2BBY9_9BACT</name>
<feature type="transmembrane region" description="Helical" evidence="5">
    <location>
        <begin position="166"/>
        <end position="185"/>
    </location>
</feature>
<gene>
    <name evidence="7" type="ORF">DN068_08430</name>
</gene>
<keyword evidence="2 5" id="KW-0812">Transmembrane</keyword>
<feature type="transmembrane region" description="Helical" evidence="5">
    <location>
        <begin position="141"/>
        <end position="159"/>
    </location>
</feature>
<feature type="transmembrane region" description="Helical" evidence="5">
    <location>
        <begin position="18"/>
        <end position="47"/>
    </location>
</feature>
<evidence type="ECO:0000313" key="7">
    <source>
        <dbReference type="EMBL" id="PZF73407.1"/>
    </source>
</evidence>
<evidence type="ECO:0000256" key="1">
    <source>
        <dbReference type="ARBA" id="ARBA00004141"/>
    </source>
</evidence>
<dbReference type="InterPro" id="IPR007016">
    <property type="entry name" value="O-antigen_ligase-rel_domated"/>
</dbReference>
<evidence type="ECO:0000256" key="3">
    <source>
        <dbReference type="ARBA" id="ARBA00022989"/>
    </source>
</evidence>
<dbReference type="AlphaFoldDB" id="A0A2W2BBY9"/>
<dbReference type="EMBL" id="QKTW01000013">
    <property type="protein sequence ID" value="PZF73407.1"/>
    <property type="molecule type" value="Genomic_DNA"/>
</dbReference>
<evidence type="ECO:0000313" key="8">
    <source>
        <dbReference type="Proteomes" id="UP000248745"/>
    </source>
</evidence>
<feature type="transmembrane region" description="Helical" evidence="5">
    <location>
        <begin position="280"/>
        <end position="297"/>
    </location>
</feature>
<dbReference type="PANTHER" id="PTHR37422">
    <property type="entry name" value="TEICHURONIC ACID BIOSYNTHESIS PROTEIN TUAE"/>
    <property type="match status" value="1"/>
</dbReference>
<feature type="transmembrane region" description="Helical" evidence="5">
    <location>
        <begin position="236"/>
        <end position="253"/>
    </location>
</feature>
<feature type="transmembrane region" description="Helical" evidence="5">
    <location>
        <begin position="453"/>
        <end position="470"/>
    </location>
</feature>
<feature type="transmembrane region" description="Helical" evidence="5">
    <location>
        <begin position="388"/>
        <end position="413"/>
    </location>
</feature>
<sequence length="480" mass="56083">MQKQAVINEKWLLPVSSLFFLAGIAAYIFTGTTLLLFAPLALFYIVLAGIDWRTAYWLMLACIPLSSQIGLLNGTLSTSIPDEPMMWVFFLLFLIFVSYRPTVIPMWWFSDPLVWVVILQYLWLIVAVCYSKVLLLSVKFLIAKSWMLACFFVFPLWVFREKKDYVKALLLFSIPLLLTMIWATIKHSQDHFTFPTVNKAVAEFYDNHVDYSTVVSMFFPFLLVIYPFLKGKPKWMRTILILAILFFLIVIFLTYARAAVLAVIFSLIIAGAIRFRLVNFVMPVFYGLIALLMVYMVRYNKFIDFKPNYERTYMHTDFADHLIATFRGQDMSSMERLYRWIAAVRMSRDEPVTGYGPHAFYYYYKPYTLTLFKTYVSQNPEHSTTHNYFLYMLVEQGWPAMILYAILVVLIFAQAQKIYHRFKDPFYKAVTIALAMSFAACFMNNFFSELLENHKIGAMFYLTLALLVILNRKSKQLVNG</sequence>
<dbReference type="InterPro" id="IPR051533">
    <property type="entry name" value="WaaL-like"/>
</dbReference>
<feature type="transmembrane region" description="Helical" evidence="5">
    <location>
        <begin position="113"/>
        <end position="135"/>
    </location>
</feature>
<feature type="transmembrane region" description="Helical" evidence="5">
    <location>
        <begin position="425"/>
        <end position="447"/>
    </location>
</feature>
<feature type="transmembrane region" description="Helical" evidence="5">
    <location>
        <begin position="211"/>
        <end position="229"/>
    </location>
</feature>
<dbReference type="OrthoDB" id="871774at2"/>
<accession>A0A2W2BBY9</accession>